<accession>A0A251SD87</accession>
<protein>
    <submittedName>
        <fullName evidence="1">Uncharacterized protein</fullName>
    </submittedName>
</protein>
<proteinExistence type="predicted"/>
<name>A0A251SD87_HELAN</name>
<dbReference type="InParanoid" id="A0A251SD87"/>
<reference evidence="2" key="1">
    <citation type="journal article" date="2017" name="Nature">
        <title>The sunflower genome provides insights into oil metabolism, flowering and Asterid evolution.</title>
        <authorList>
            <person name="Badouin H."/>
            <person name="Gouzy J."/>
            <person name="Grassa C.J."/>
            <person name="Murat F."/>
            <person name="Staton S.E."/>
            <person name="Cottret L."/>
            <person name="Lelandais-Briere C."/>
            <person name="Owens G.L."/>
            <person name="Carrere S."/>
            <person name="Mayjonade B."/>
            <person name="Legrand L."/>
            <person name="Gill N."/>
            <person name="Kane N.C."/>
            <person name="Bowers J.E."/>
            <person name="Hubner S."/>
            <person name="Bellec A."/>
            <person name="Berard A."/>
            <person name="Berges H."/>
            <person name="Blanchet N."/>
            <person name="Boniface M.C."/>
            <person name="Brunel D."/>
            <person name="Catrice O."/>
            <person name="Chaidir N."/>
            <person name="Claudel C."/>
            <person name="Donnadieu C."/>
            <person name="Faraut T."/>
            <person name="Fievet G."/>
            <person name="Helmstetter N."/>
            <person name="King M."/>
            <person name="Knapp S.J."/>
            <person name="Lai Z."/>
            <person name="Le Paslier M.C."/>
            <person name="Lippi Y."/>
            <person name="Lorenzon L."/>
            <person name="Mandel J.R."/>
            <person name="Marage G."/>
            <person name="Marchand G."/>
            <person name="Marquand E."/>
            <person name="Bret-Mestries E."/>
            <person name="Morien E."/>
            <person name="Nambeesan S."/>
            <person name="Nguyen T."/>
            <person name="Pegot-Espagnet P."/>
            <person name="Pouilly N."/>
            <person name="Raftis F."/>
            <person name="Sallet E."/>
            <person name="Schiex T."/>
            <person name="Thomas J."/>
            <person name="Vandecasteele C."/>
            <person name="Vares D."/>
            <person name="Vear F."/>
            <person name="Vautrin S."/>
            <person name="Crespi M."/>
            <person name="Mangin B."/>
            <person name="Burke J.M."/>
            <person name="Salse J."/>
            <person name="Munos S."/>
            <person name="Vincourt P."/>
            <person name="Rieseberg L.H."/>
            <person name="Langlade N.B."/>
        </authorList>
    </citation>
    <scope>NUCLEOTIDE SEQUENCE [LARGE SCALE GENOMIC DNA]</scope>
    <source>
        <strain evidence="2">cv. SF193</strain>
    </source>
</reference>
<dbReference type="Proteomes" id="UP000215914">
    <property type="component" value="Chromosome 15"/>
</dbReference>
<gene>
    <name evidence="1" type="ORF">HannXRQ_Chr15g0495891</name>
</gene>
<dbReference type="AlphaFoldDB" id="A0A251SD87"/>
<keyword evidence="2" id="KW-1185">Reference proteome</keyword>
<sequence length="94" mass="10286">MSKLPSCIGVRSIGKRWSLRFNWQLRRTESRTMGSPLATSTVKGLPSFVLDTRSIGSKDNDTKLLSAPESKRTDAGRLLIKNVPFTTSLSACAS</sequence>
<dbReference type="EMBL" id="CM007904">
    <property type="protein sequence ID" value="OTF96598.1"/>
    <property type="molecule type" value="Genomic_DNA"/>
</dbReference>
<evidence type="ECO:0000313" key="2">
    <source>
        <dbReference type="Proteomes" id="UP000215914"/>
    </source>
</evidence>
<organism evidence="1 2">
    <name type="scientific">Helianthus annuus</name>
    <name type="common">Common sunflower</name>
    <dbReference type="NCBI Taxonomy" id="4232"/>
    <lineage>
        <taxon>Eukaryota</taxon>
        <taxon>Viridiplantae</taxon>
        <taxon>Streptophyta</taxon>
        <taxon>Embryophyta</taxon>
        <taxon>Tracheophyta</taxon>
        <taxon>Spermatophyta</taxon>
        <taxon>Magnoliopsida</taxon>
        <taxon>eudicotyledons</taxon>
        <taxon>Gunneridae</taxon>
        <taxon>Pentapetalae</taxon>
        <taxon>asterids</taxon>
        <taxon>campanulids</taxon>
        <taxon>Asterales</taxon>
        <taxon>Asteraceae</taxon>
        <taxon>Asteroideae</taxon>
        <taxon>Heliantheae alliance</taxon>
        <taxon>Heliantheae</taxon>
        <taxon>Helianthus</taxon>
    </lineage>
</organism>
<evidence type="ECO:0000313" key="1">
    <source>
        <dbReference type="EMBL" id="OTF96598.1"/>
    </source>
</evidence>